<sequence>MTAVLEVDTVSKTFTRTQALAGVSMTIQPGEVHALLGQNGSGKSTLIKILSGYHAPDPGGAIRIEGNELPFQAPVQSYRLGCRFVQQDLGLVPTLSVQDNMSLGSGFPTAWGTIRDRASREQAKADLAKLNLDIDPKAMISSLAASERTGVAIARALREDPDYPHCLLVLDEPTATLPVDEVDNLLDRVAAIAALGVGVLYVTHHLGEVFRVAQKVSVFRDGKVVGAGPVSDFDHASIVGLLAGEELLAEESETRRQKAKRAAARKHETVFEISDLHAGAASGISIAAERGEIVGIAGLAGSGRDTVLGAAFGSLPRAAGEVKVAGKPLPSSRPDVAIGQGVAYVAPDRKTGGGVMTMSARENLTLPDLKPFWKGGIVRRKAEKARTKEWFERLSVRPANATEEPLSIFSGGNQQKILFGKWLSQKPSVFLLDEPTQGVDVGAKSDLHRELVNAAQEGAAVLISSSDLEELADLCDRVLVIVDGKISSVLEGAQLTQSAITRSFMPLAAEPVGGS</sequence>
<evidence type="ECO:0000313" key="6">
    <source>
        <dbReference type="EMBL" id="MDA0158674.1"/>
    </source>
</evidence>
<keyword evidence="4 6" id="KW-0067">ATP-binding</keyword>
<dbReference type="Gene3D" id="3.40.50.300">
    <property type="entry name" value="P-loop containing nucleotide triphosphate hydrolases"/>
    <property type="match status" value="2"/>
</dbReference>
<dbReference type="SUPFAM" id="SSF52540">
    <property type="entry name" value="P-loop containing nucleoside triphosphate hydrolases"/>
    <property type="match status" value="2"/>
</dbReference>
<feature type="domain" description="ABC transporter" evidence="5">
    <location>
        <begin position="5"/>
        <end position="246"/>
    </location>
</feature>
<keyword evidence="1" id="KW-0813">Transport</keyword>
<dbReference type="PANTHER" id="PTHR43790:SF9">
    <property type="entry name" value="GALACTOFURANOSE TRANSPORTER ATP-BINDING PROTEIN YTFR"/>
    <property type="match status" value="1"/>
</dbReference>
<dbReference type="SMART" id="SM00382">
    <property type="entry name" value="AAA"/>
    <property type="match status" value="2"/>
</dbReference>
<name>A0A9X3MLN8_9ACTN</name>
<evidence type="ECO:0000313" key="7">
    <source>
        <dbReference type="Proteomes" id="UP001149140"/>
    </source>
</evidence>
<accession>A0A9X3MLN8</accession>
<dbReference type="InterPro" id="IPR003593">
    <property type="entry name" value="AAA+_ATPase"/>
</dbReference>
<evidence type="ECO:0000259" key="5">
    <source>
        <dbReference type="PROSITE" id="PS50893"/>
    </source>
</evidence>
<dbReference type="RefSeq" id="WP_270037265.1">
    <property type="nucleotide sequence ID" value="NZ_JAPDOD010000001.1"/>
</dbReference>
<dbReference type="PROSITE" id="PS00211">
    <property type="entry name" value="ABC_TRANSPORTER_1"/>
    <property type="match status" value="1"/>
</dbReference>
<proteinExistence type="predicted"/>
<keyword evidence="2" id="KW-0677">Repeat</keyword>
<dbReference type="GO" id="GO:0016887">
    <property type="term" value="F:ATP hydrolysis activity"/>
    <property type="evidence" value="ECO:0007669"/>
    <property type="project" value="InterPro"/>
</dbReference>
<dbReference type="PANTHER" id="PTHR43790">
    <property type="entry name" value="CARBOHYDRATE TRANSPORT ATP-BINDING PROTEIN MG119-RELATED"/>
    <property type="match status" value="1"/>
</dbReference>
<evidence type="ECO:0000256" key="3">
    <source>
        <dbReference type="ARBA" id="ARBA00022741"/>
    </source>
</evidence>
<dbReference type="CDD" id="cd03216">
    <property type="entry name" value="ABC_Carb_Monos_I"/>
    <property type="match status" value="1"/>
</dbReference>
<protein>
    <submittedName>
        <fullName evidence="6">Sugar ABC transporter ATP-binding protein</fullName>
    </submittedName>
</protein>
<dbReference type="InterPro" id="IPR027417">
    <property type="entry name" value="P-loop_NTPase"/>
</dbReference>
<dbReference type="Pfam" id="PF00005">
    <property type="entry name" value="ABC_tran"/>
    <property type="match status" value="2"/>
</dbReference>
<gene>
    <name evidence="6" type="ORF">OM076_00235</name>
</gene>
<dbReference type="GO" id="GO:0005524">
    <property type="term" value="F:ATP binding"/>
    <property type="evidence" value="ECO:0007669"/>
    <property type="project" value="UniProtKB-KW"/>
</dbReference>
<dbReference type="PROSITE" id="PS50893">
    <property type="entry name" value="ABC_TRANSPORTER_2"/>
    <property type="match status" value="2"/>
</dbReference>
<keyword evidence="3" id="KW-0547">Nucleotide-binding</keyword>
<dbReference type="AlphaFoldDB" id="A0A9X3MLN8"/>
<dbReference type="CDD" id="cd03215">
    <property type="entry name" value="ABC_Carb_Monos_II"/>
    <property type="match status" value="1"/>
</dbReference>
<feature type="domain" description="ABC transporter" evidence="5">
    <location>
        <begin position="265"/>
        <end position="508"/>
    </location>
</feature>
<evidence type="ECO:0000256" key="4">
    <source>
        <dbReference type="ARBA" id="ARBA00022840"/>
    </source>
</evidence>
<evidence type="ECO:0000256" key="2">
    <source>
        <dbReference type="ARBA" id="ARBA00022737"/>
    </source>
</evidence>
<keyword evidence="7" id="KW-1185">Reference proteome</keyword>
<comment type="caution">
    <text evidence="6">The sequence shown here is derived from an EMBL/GenBank/DDBJ whole genome shotgun (WGS) entry which is preliminary data.</text>
</comment>
<reference evidence="6" key="1">
    <citation type="submission" date="2022-10" db="EMBL/GenBank/DDBJ databases">
        <title>The WGS of Solirubrobacter ginsenosidimutans DSM 21036.</title>
        <authorList>
            <person name="Jiang Z."/>
        </authorList>
    </citation>
    <scope>NUCLEOTIDE SEQUENCE</scope>
    <source>
        <strain evidence="6">DSM 21036</strain>
    </source>
</reference>
<dbReference type="InterPro" id="IPR050107">
    <property type="entry name" value="ABC_carbohydrate_import_ATPase"/>
</dbReference>
<dbReference type="InterPro" id="IPR003439">
    <property type="entry name" value="ABC_transporter-like_ATP-bd"/>
</dbReference>
<dbReference type="InterPro" id="IPR017871">
    <property type="entry name" value="ABC_transporter-like_CS"/>
</dbReference>
<dbReference type="EMBL" id="JAPDOD010000001">
    <property type="protein sequence ID" value="MDA0158674.1"/>
    <property type="molecule type" value="Genomic_DNA"/>
</dbReference>
<dbReference type="Proteomes" id="UP001149140">
    <property type="component" value="Unassembled WGS sequence"/>
</dbReference>
<organism evidence="6 7">
    <name type="scientific">Solirubrobacter ginsenosidimutans</name>
    <dbReference type="NCBI Taxonomy" id="490573"/>
    <lineage>
        <taxon>Bacteria</taxon>
        <taxon>Bacillati</taxon>
        <taxon>Actinomycetota</taxon>
        <taxon>Thermoleophilia</taxon>
        <taxon>Solirubrobacterales</taxon>
        <taxon>Solirubrobacteraceae</taxon>
        <taxon>Solirubrobacter</taxon>
    </lineage>
</organism>
<evidence type="ECO:0000256" key="1">
    <source>
        <dbReference type="ARBA" id="ARBA00022448"/>
    </source>
</evidence>